<dbReference type="EMBL" id="BPLR01004882">
    <property type="protein sequence ID" value="GIX98270.1"/>
    <property type="molecule type" value="Genomic_DNA"/>
</dbReference>
<evidence type="ECO:0000256" key="1">
    <source>
        <dbReference type="SAM" id="MobiDB-lite"/>
    </source>
</evidence>
<keyword evidence="3" id="KW-1185">Reference proteome</keyword>
<evidence type="ECO:0000313" key="3">
    <source>
        <dbReference type="Proteomes" id="UP001054945"/>
    </source>
</evidence>
<proteinExistence type="predicted"/>
<dbReference type="AlphaFoldDB" id="A0AAV4PQS4"/>
<dbReference type="Proteomes" id="UP001054945">
    <property type="component" value="Unassembled WGS sequence"/>
</dbReference>
<sequence>MWIRCDQTSEIESDKTATSAQIATNNSGNTTSKKDAILLAVESLRKQILAVSDEPLIVKSSMIAITIHGTYGILKRVRQSLVKHCHFCINFGDENLLKHL</sequence>
<reference evidence="2 3" key="1">
    <citation type="submission" date="2021-06" db="EMBL/GenBank/DDBJ databases">
        <title>Caerostris extrusa draft genome.</title>
        <authorList>
            <person name="Kono N."/>
            <person name="Arakawa K."/>
        </authorList>
    </citation>
    <scope>NUCLEOTIDE SEQUENCE [LARGE SCALE GENOMIC DNA]</scope>
</reference>
<organism evidence="2 3">
    <name type="scientific">Caerostris extrusa</name>
    <name type="common">Bark spider</name>
    <name type="synonym">Caerostris bankana</name>
    <dbReference type="NCBI Taxonomy" id="172846"/>
    <lineage>
        <taxon>Eukaryota</taxon>
        <taxon>Metazoa</taxon>
        <taxon>Ecdysozoa</taxon>
        <taxon>Arthropoda</taxon>
        <taxon>Chelicerata</taxon>
        <taxon>Arachnida</taxon>
        <taxon>Araneae</taxon>
        <taxon>Araneomorphae</taxon>
        <taxon>Entelegynae</taxon>
        <taxon>Araneoidea</taxon>
        <taxon>Araneidae</taxon>
        <taxon>Caerostris</taxon>
    </lineage>
</organism>
<gene>
    <name evidence="2" type="ORF">CEXT_429051</name>
</gene>
<name>A0AAV4PQS4_CAEEX</name>
<comment type="caution">
    <text evidence="2">The sequence shown here is derived from an EMBL/GenBank/DDBJ whole genome shotgun (WGS) entry which is preliminary data.</text>
</comment>
<feature type="region of interest" description="Disordered" evidence="1">
    <location>
        <begin position="1"/>
        <end position="28"/>
    </location>
</feature>
<protein>
    <submittedName>
        <fullName evidence="2">Uncharacterized protein</fullName>
    </submittedName>
</protein>
<accession>A0AAV4PQS4</accession>
<evidence type="ECO:0000313" key="2">
    <source>
        <dbReference type="EMBL" id="GIX98270.1"/>
    </source>
</evidence>